<dbReference type="OrthoDB" id="2365984at2"/>
<reference evidence="2" key="1">
    <citation type="submission" date="2016-10" db="EMBL/GenBank/DDBJ databases">
        <authorList>
            <person name="Varghese N."/>
            <person name="Submissions S."/>
        </authorList>
    </citation>
    <scope>NUCLEOTIDE SEQUENCE [LARGE SCALE GENOMIC DNA]</scope>
    <source>
        <strain evidence="2">SP</strain>
    </source>
</reference>
<dbReference type="STRING" id="1503961.SAMN05421736_11523"/>
<protein>
    <submittedName>
        <fullName evidence="1">Uncharacterized protein</fullName>
    </submittedName>
</protein>
<keyword evidence="2" id="KW-1185">Reference proteome</keyword>
<dbReference type="AlphaFoldDB" id="A0A1H3TL32"/>
<dbReference type="EMBL" id="FNPI01000015">
    <property type="protein sequence ID" value="SDZ50521.1"/>
    <property type="molecule type" value="Genomic_DNA"/>
</dbReference>
<gene>
    <name evidence="1" type="ORF">SAMN05421736_11523</name>
</gene>
<organism evidence="1 2">
    <name type="scientific">Evansella caseinilytica</name>
    <dbReference type="NCBI Taxonomy" id="1503961"/>
    <lineage>
        <taxon>Bacteria</taxon>
        <taxon>Bacillati</taxon>
        <taxon>Bacillota</taxon>
        <taxon>Bacilli</taxon>
        <taxon>Bacillales</taxon>
        <taxon>Bacillaceae</taxon>
        <taxon>Evansella</taxon>
    </lineage>
</organism>
<proteinExistence type="predicted"/>
<sequence>MVKTPQQAMKEAYTQVFSKAILVNADEITTITAHLLKIIFELEENATPNIEKLGRLKYYEAGKAEKAMEVYKEANEKMLDLYNNYCRASSLVFEILEVMMELDETIAEKIAAKLGG</sequence>
<dbReference type="Proteomes" id="UP000198935">
    <property type="component" value="Unassembled WGS sequence"/>
</dbReference>
<evidence type="ECO:0000313" key="2">
    <source>
        <dbReference type="Proteomes" id="UP000198935"/>
    </source>
</evidence>
<accession>A0A1H3TL32</accession>
<name>A0A1H3TL32_9BACI</name>
<evidence type="ECO:0000313" key="1">
    <source>
        <dbReference type="EMBL" id="SDZ50521.1"/>
    </source>
</evidence>